<organism evidence="2 3">
    <name type="scientific">Nyctereutes procyonoides</name>
    <name type="common">Raccoon dog</name>
    <name type="synonym">Canis procyonoides</name>
    <dbReference type="NCBI Taxonomy" id="34880"/>
    <lineage>
        <taxon>Eukaryota</taxon>
        <taxon>Metazoa</taxon>
        <taxon>Chordata</taxon>
        <taxon>Craniata</taxon>
        <taxon>Vertebrata</taxon>
        <taxon>Euteleostomi</taxon>
        <taxon>Mammalia</taxon>
        <taxon>Eutheria</taxon>
        <taxon>Laurasiatheria</taxon>
        <taxon>Carnivora</taxon>
        <taxon>Caniformia</taxon>
        <taxon>Canidae</taxon>
        <taxon>Nyctereutes</taxon>
    </lineage>
</organism>
<protein>
    <submittedName>
        <fullName evidence="2">(raccoon dog) hypothetical protein</fullName>
    </submittedName>
</protein>
<accession>A0A811YB33</accession>
<keyword evidence="3" id="KW-1185">Reference proteome</keyword>
<evidence type="ECO:0000313" key="2">
    <source>
        <dbReference type="EMBL" id="CAD7672666.1"/>
    </source>
</evidence>
<dbReference type="AlphaFoldDB" id="A0A811YB33"/>
<comment type="caution">
    <text evidence="2">The sequence shown here is derived from an EMBL/GenBank/DDBJ whole genome shotgun (WGS) entry which is preliminary data.</text>
</comment>
<reference evidence="2" key="1">
    <citation type="submission" date="2020-12" db="EMBL/GenBank/DDBJ databases">
        <authorList>
            <consortium name="Molecular Ecology Group"/>
        </authorList>
    </citation>
    <scope>NUCLEOTIDE SEQUENCE</scope>
    <source>
        <strain evidence="2">TBG_1078</strain>
    </source>
</reference>
<evidence type="ECO:0000256" key="1">
    <source>
        <dbReference type="SAM" id="MobiDB-lite"/>
    </source>
</evidence>
<feature type="compositionally biased region" description="Basic and acidic residues" evidence="1">
    <location>
        <begin position="64"/>
        <end position="73"/>
    </location>
</feature>
<feature type="region of interest" description="Disordered" evidence="1">
    <location>
        <begin position="64"/>
        <end position="86"/>
    </location>
</feature>
<dbReference type="EMBL" id="CAJHUB010000669">
    <property type="protein sequence ID" value="CAD7672666.1"/>
    <property type="molecule type" value="Genomic_DNA"/>
</dbReference>
<dbReference type="Proteomes" id="UP000645828">
    <property type="component" value="Unassembled WGS sequence"/>
</dbReference>
<evidence type="ECO:0000313" key="3">
    <source>
        <dbReference type="Proteomes" id="UP000645828"/>
    </source>
</evidence>
<proteinExistence type="predicted"/>
<name>A0A811YB33_NYCPR</name>
<sequence>MRFSASSMLVCFRRDRMSSAIFCMARRTEEPDCPSRPVGCPICTEEMAGSAFQPRHGWMFLKGTHWEARENKPKQSSPPPRNGLGH</sequence>
<feature type="compositionally biased region" description="Pro residues" evidence="1">
    <location>
        <begin position="76"/>
        <end position="86"/>
    </location>
</feature>
<gene>
    <name evidence="2" type="ORF">NYPRO_LOCUS5461</name>
</gene>